<dbReference type="InterPro" id="IPR013785">
    <property type="entry name" value="Aldolase_TIM"/>
</dbReference>
<reference evidence="13" key="1">
    <citation type="journal article" date="2015" name="Genome Announc.">
        <title>Draft Genome Sequence of Tolypothrix boutellei Strain VB521301.</title>
        <authorList>
            <person name="Chandrababunaidu M.M."/>
            <person name="Singh D."/>
            <person name="Sen D."/>
            <person name="Bhan S."/>
            <person name="Das S."/>
            <person name="Gupta A."/>
            <person name="Adhikary S.P."/>
            <person name="Tripathy S."/>
        </authorList>
    </citation>
    <scope>NUCLEOTIDE SEQUENCE</scope>
    <source>
        <strain evidence="13">VB521301</strain>
    </source>
</reference>
<evidence type="ECO:0000256" key="9">
    <source>
        <dbReference type="ARBA" id="ARBA00023014"/>
    </source>
</evidence>
<dbReference type="PANTHER" id="PTHR30352:SF5">
    <property type="entry name" value="PYRUVATE FORMATE-LYASE 1-ACTIVATING ENZYME"/>
    <property type="match status" value="1"/>
</dbReference>
<dbReference type="InterPro" id="IPR012839">
    <property type="entry name" value="Organic_radical_activase"/>
</dbReference>
<dbReference type="InterPro" id="IPR012838">
    <property type="entry name" value="PFL1_activating"/>
</dbReference>
<comment type="caution">
    <text evidence="13">The sequence shown here is derived from an EMBL/GenBank/DDBJ whole genome shotgun (WGS) entry which is preliminary data.</text>
</comment>
<comment type="function">
    <text evidence="1 10">Activation of pyruvate formate-lyase under anaerobic conditions by generation of an organic free radical, using S-adenosylmethionine and reduced flavodoxin as cosubstrates to produce 5'-deoxy-adenosine.</text>
</comment>
<feature type="domain" description="Radical SAM core" evidence="11">
    <location>
        <begin position="28"/>
        <end position="253"/>
    </location>
</feature>
<dbReference type="GO" id="GO:0046872">
    <property type="term" value="F:metal ion binding"/>
    <property type="evidence" value="ECO:0007669"/>
    <property type="project" value="UniProtKB-UniRule"/>
</dbReference>
<dbReference type="InterPro" id="IPR001989">
    <property type="entry name" value="Radical_activat_CS"/>
</dbReference>
<evidence type="ECO:0000313" key="12">
    <source>
        <dbReference type="EMBL" id="KAF3890546.1"/>
    </source>
</evidence>
<accession>A0A0C1R8X0</accession>
<evidence type="ECO:0000313" key="13">
    <source>
        <dbReference type="EMBL" id="KIE12138.1"/>
    </source>
</evidence>
<dbReference type="EMBL" id="JHEG04000001">
    <property type="protein sequence ID" value="KAF3890546.1"/>
    <property type="molecule type" value="Genomic_DNA"/>
</dbReference>
<dbReference type="GO" id="GO:0005737">
    <property type="term" value="C:cytoplasm"/>
    <property type="evidence" value="ECO:0007669"/>
    <property type="project" value="UniProtKB-SubCell"/>
</dbReference>
<dbReference type="OrthoDB" id="9782387at2"/>
<comment type="catalytic activity">
    <reaction evidence="10">
        <text>glycyl-[formate C-acetyltransferase] + reduced [flavodoxin] + S-adenosyl-L-methionine = glycin-2-yl radical-[formate C-acetyltransferase] + semiquinone [flavodoxin] + 5'-deoxyadenosine + L-methionine + H(+)</text>
        <dbReference type="Rhea" id="RHEA:19225"/>
        <dbReference type="Rhea" id="RHEA-COMP:10622"/>
        <dbReference type="Rhea" id="RHEA-COMP:12190"/>
        <dbReference type="Rhea" id="RHEA-COMP:12191"/>
        <dbReference type="Rhea" id="RHEA-COMP:14480"/>
        <dbReference type="ChEBI" id="CHEBI:15378"/>
        <dbReference type="ChEBI" id="CHEBI:17319"/>
        <dbReference type="ChEBI" id="CHEBI:29947"/>
        <dbReference type="ChEBI" id="CHEBI:32722"/>
        <dbReference type="ChEBI" id="CHEBI:57618"/>
        <dbReference type="ChEBI" id="CHEBI:57844"/>
        <dbReference type="ChEBI" id="CHEBI:59789"/>
        <dbReference type="ChEBI" id="CHEBI:140311"/>
        <dbReference type="EC" id="1.97.1.4"/>
    </reaction>
</comment>
<evidence type="ECO:0000256" key="6">
    <source>
        <dbReference type="ARBA" id="ARBA00022723"/>
    </source>
</evidence>
<keyword evidence="4 10" id="KW-0004">4Fe-4S</keyword>
<comment type="cofactor">
    <cofactor evidence="10">
        <name>[4Fe-4S] cluster</name>
        <dbReference type="ChEBI" id="CHEBI:49883"/>
    </cofactor>
    <text evidence="10">Binds 1 [4Fe-4S] cluster. The cluster is coordinated with 3 cysteines and an exchangeable S-adenosyl-L-methionine.</text>
</comment>
<dbReference type="SUPFAM" id="SSF102114">
    <property type="entry name" value="Radical SAM enzymes"/>
    <property type="match status" value="1"/>
</dbReference>
<dbReference type="AlphaFoldDB" id="A0A0C1R8X0"/>
<keyword evidence="6 10" id="KW-0479">Metal-binding</keyword>
<dbReference type="EMBL" id="JHEG02000037">
    <property type="protein sequence ID" value="KIE12138.1"/>
    <property type="molecule type" value="Genomic_DNA"/>
</dbReference>
<dbReference type="EC" id="1.97.1.4" evidence="10"/>
<dbReference type="InterPro" id="IPR058240">
    <property type="entry name" value="rSAM_sf"/>
</dbReference>
<comment type="similarity">
    <text evidence="2 10">Belongs to the organic radical-activating enzymes family.</text>
</comment>
<evidence type="ECO:0000256" key="5">
    <source>
        <dbReference type="ARBA" id="ARBA00022691"/>
    </source>
</evidence>
<evidence type="ECO:0000256" key="4">
    <source>
        <dbReference type="ARBA" id="ARBA00022485"/>
    </source>
</evidence>
<dbReference type="PANTHER" id="PTHR30352">
    <property type="entry name" value="PYRUVATE FORMATE-LYASE-ACTIVATING ENZYME"/>
    <property type="match status" value="1"/>
</dbReference>
<dbReference type="PROSITE" id="PS51918">
    <property type="entry name" value="RADICAL_SAM"/>
    <property type="match status" value="1"/>
</dbReference>
<sequence length="255" mass="28338">MLSRSSQTTTNSNSSLGYIHSVETCGTVDGPGIRFVIFTTGCPLRCLYCANPDCRHIEDGKLTSVDELIVEIQKYTSYMKASGGGVTLCGGEPLFQPDFVKEILKRCKELGIHTALDTSGFCELEIAKPVLEFVDLVLLDIKSFDRATYKKVTSVSIEPTLALAKYLSDINKPVWIRYVLVPGLTDETQNVEGVANFVATLKNVEKLEVLPFHKMGEYKWEQLGYEYKLKDTLPPTPEQVKKAVDIFKSRGIAVV</sequence>
<dbReference type="SFLD" id="SFLDG01066">
    <property type="entry name" value="organic_radical-activating_enz"/>
    <property type="match status" value="1"/>
</dbReference>
<dbReference type="Pfam" id="PF04055">
    <property type="entry name" value="Radical_SAM"/>
    <property type="match status" value="1"/>
</dbReference>
<evidence type="ECO:0000256" key="1">
    <source>
        <dbReference type="ARBA" id="ARBA00003141"/>
    </source>
</evidence>
<dbReference type="CDD" id="cd01335">
    <property type="entry name" value="Radical_SAM"/>
    <property type="match status" value="1"/>
</dbReference>
<dbReference type="PROSITE" id="PS01087">
    <property type="entry name" value="RADICAL_ACTIVATING"/>
    <property type="match status" value="1"/>
</dbReference>
<dbReference type="NCBIfam" id="TIGR02493">
    <property type="entry name" value="PFLA"/>
    <property type="match status" value="1"/>
</dbReference>
<dbReference type="InterPro" id="IPR007197">
    <property type="entry name" value="rSAM"/>
</dbReference>
<evidence type="ECO:0000256" key="7">
    <source>
        <dbReference type="ARBA" id="ARBA00023002"/>
    </source>
</evidence>
<organism evidence="13">
    <name type="scientific">Tolypothrix bouteillei VB521301</name>
    <dbReference type="NCBI Taxonomy" id="1479485"/>
    <lineage>
        <taxon>Bacteria</taxon>
        <taxon>Bacillati</taxon>
        <taxon>Cyanobacteriota</taxon>
        <taxon>Cyanophyceae</taxon>
        <taxon>Nostocales</taxon>
        <taxon>Tolypothrichaceae</taxon>
        <taxon>Tolypothrix</taxon>
    </lineage>
</organism>
<dbReference type="GO" id="GO:0016829">
    <property type="term" value="F:lyase activity"/>
    <property type="evidence" value="ECO:0007669"/>
    <property type="project" value="UniProtKB-KW"/>
</dbReference>
<dbReference type="SFLD" id="SFLDS00029">
    <property type="entry name" value="Radical_SAM"/>
    <property type="match status" value="1"/>
</dbReference>
<protein>
    <recommendedName>
        <fullName evidence="3 10">Pyruvate formate-lyase-activating enzyme</fullName>
        <ecNumber evidence="10">1.97.1.4</ecNumber>
    </recommendedName>
</protein>
<evidence type="ECO:0000256" key="8">
    <source>
        <dbReference type="ARBA" id="ARBA00023004"/>
    </source>
</evidence>
<keyword evidence="10" id="KW-0963">Cytoplasm</keyword>
<dbReference type="GO" id="GO:0043365">
    <property type="term" value="F:[formate-C-acetyltransferase]-activating enzyme activity"/>
    <property type="evidence" value="ECO:0007669"/>
    <property type="project" value="UniProtKB-UniRule"/>
</dbReference>
<keyword evidence="13" id="KW-0456">Lyase</keyword>
<keyword evidence="5 10" id="KW-0949">S-adenosyl-L-methionine</keyword>
<dbReference type="GO" id="GO:0051539">
    <property type="term" value="F:4 iron, 4 sulfur cluster binding"/>
    <property type="evidence" value="ECO:0007669"/>
    <property type="project" value="UniProtKB-UniRule"/>
</dbReference>
<evidence type="ECO:0000256" key="10">
    <source>
        <dbReference type="RuleBase" id="RU362053"/>
    </source>
</evidence>
<evidence type="ECO:0000256" key="3">
    <source>
        <dbReference type="ARBA" id="ARBA00021356"/>
    </source>
</evidence>
<keyword evidence="13" id="KW-0670">Pyruvate</keyword>
<comment type="subcellular location">
    <subcellularLocation>
        <location evidence="10">Cytoplasm</location>
    </subcellularLocation>
</comment>
<dbReference type="PIRSF" id="PIRSF000371">
    <property type="entry name" value="PFL_act_enz"/>
    <property type="match status" value="1"/>
</dbReference>
<keyword evidence="9 10" id="KW-0411">Iron-sulfur</keyword>
<evidence type="ECO:0000313" key="14">
    <source>
        <dbReference type="Proteomes" id="UP000029738"/>
    </source>
</evidence>
<dbReference type="STRING" id="1479485.DA73_0211200"/>
<keyword evidence="14" id="KW-1185">Reference proteome</keyword>
<evidence type="ECO:0000256" key="2">
    <source>
        <dbReference type="ARBA" id="ARBA00009777"/>
    </source>
</evidence>
<name>A0A0C1R8X0_9CYAN</name>
<dbReference type="Proteomes" id="UP000029738">
    <property type="component" value="Unassembled WGS sequence"/>
</dbReference>
<evidence type="ECO:0000259" key="11">
    <source>
        <dbReference type="PROSITE" id="PS51918"/>
    </source>
</evidence>
<gene>
    <name evidence="12" type="primary">pflA</name>
    <name evidence="13" type="ORF">DA73_0211200</name>
    <name evidence="12" type="ORF">DA73_0400037655</name>
</gene>
<dbReference type="RefSeq" id="WP_038085603.1">
    <property type="nucleotide sequence ID" value="NZ_JHEG04000001.1"/>
</dbReference>
<keyword evidence="8 10" id="KW-0408">Iron</keyword>
<dbReference type="InterPro" id="IPR034457">
    <property type="entry name" value="Organic_radical-activating"/>
</dbReference>
<proteinExistence type="inferred from homology"/>
<keyword evidence="7 10" id="KW-0560">Oxidoreductase</keyword>
<dbReference type="Gene3D" id="3.20.20.70">
    <property type="entry name" value="Aldolase class I"/>
    <property type="match status" value="1"/>
</dbReference>
<reference evidence="12" key="2">
    <citation type="submission" date="2019-11" db="EMBL/GenBank/DDBJ databases">
        <title>Improved Assembly of Tolypothrix boutellei genome.</title>
        <authorList>
            <person name="Sarangi A.N."/>
            <person name="Mukherjee M."/>
            <person name="Ghosh S."/>
            <person name="Singh D."/>
            <person name="Das A."/>
            <person name="Kant S."/>
            <person name="Prusty A."/>
            <person name="Tripathy S."/>
        </authorList>
    </citation>
    <scope>NUCLEOTIDE SEQUENCE</scope>
    <source>
        <strain evidence="12">VB521301</strain>
    </source>
</reference>